<evidence type="ECO:0000256" key="1">
    <source>
        <dbReference type="ARBA" id="ARBA00001445"/>
    </source>
</evidence>
<dbReference type="OrthoDB" id="9761045at2"/>
<dbReference type="Gene3D" id="1.50.10.10">
    <property type="match status" value="1"/>
</dbReference>
<dbReference type="Proteomes" id="UP000008457">
    <property type="component" value="Chromosome"/>
</dbReference>
<evidence type="ECO:0000256" key="3">
    <source>
        <dbReference type="ARBA" id="ARBA00022801"/>
    </source>
</evidence>
<evidence type="ECO:0000256" key="2">
    <source>
        <dbReference type="ARBA" id="ARBA00012652"/>
    </source>
</evidence>
<dbReference type="InterPro" id="IPR035398">
    <property type="entry name" value="Bac_rhamnosid_C"/>
</dbReference>
<dbReference type="InterPro" id="IPR012341">
    <property type="entry name" value="6hp_glycosidase-like_sf"/>
</dbReference>
<dbReference type="InterPro" id="IPR008928">
    <property type="entry name" value="6-hairpin_glycosidase_sf"/>
</dbReference>
<dbReference type="RefSeq" id="WP_013780821.1">
    <property type="nucleotide sequence ID" value="NC_015520.1"/>
</dbReference>
<dbReference type="Pfam" id="PF25788">
    <property type="entry name" value="Ig_Rha78A_N"/>
    <property type="match status" value="1"/>
</dbReference>
<dbReference type="KEGG" id="mas:Mahau_1195"/>
<organism evidence="6 7">
    <name type="scientific">Mahella australiensis (strain DSM 15567 / CIP 107919 / 50-1 BON)</name>
    <dbReference type="NCBI Taxonomy" id="697281"/>
    <lineage>
        <taxon>Bacteria</taxon>
        <taxon>Bacillati</taxon>
        <taxon>Bacillota</taxon>
        <taxon>Clostridia</taxon>
        <taxon>Thermoanaerobacterales</taxon>
        <taxon>Thermoanaerobacterales Family IV. Incertae Sedis</taxon>
        <taxon>Mahella</taxon>
    </lineage>
</organism>
<dbReference type="Pfam" id="PF17389">
    <property type="entry name" value="Bac_rhamnosid6H"/>
    <property type="match status" value="1"/>
</dbReference>
<evidence type="ECO:0000313" key="7">
    <source>
        <dbReference type="Proteomes" id="UP000008457"/>
    </source>
</evidence>
<dbReference type="EC" id="3.2.1.40" evidence="2"/>
<name>F3ZW11_MAHA5</name>
<gene>
    <name evidence="6" type="ordered locus">Mahau_1195</name>
</gene>
<dbReference type="STRING" id="697281.Mahau_1195"/>
<dbReference type="InterPro" id="IPR013783">
    <property type="entry name" value="Ig-like_fold"/>
</dbReference>
<dbReference type="GO" id="GO:0005975">
    <property type="term" value="P:carbohydrate metabolic process"/>
    <property type="evidence" value="ECO:0007669"/>
    <property type="project" value="InterPro"/>
</dbReference>
<comment type="catalytic activity">
    <reaction evidence="1">
        <text>Hydrolysis of terminal non-reducing alpha-L-rhamnose residues in alpha-L-rhamnosides.</text>
        <dbReference type="EC" id="3.2.1.40"/>
    </reaction>
</comment>
<dbReference type="eggNOG" id="COG3387">
    <property type="taxonomic scope" value="Bacteria"/>
</dbReference>
<dbReference type="InterPro" id="IPR035396">
    <property type="entry name" value="Bac_rhamnosid6H"/>
</dbReference>
<dbReference type="Pfam" id="PF17390">
    <property type="entry name" value="Bac_rhamnosid_C"/>
    <property type="match status" value="1"/>
</dbReference>
<dbReference type="GO" id="GO:0030596">
    <property type="term" value="F:alpha-L-rhamnosidase activity"/>
    <property type="evidence" value="ECO:0007669"/>
    <property type="project" value="UniProtKB-EC"/>
</dbReference>
<dbReference type="AlphaFoldDB" id="F3ZW11"/>
<protein>
    <recommendedName>
        <fullName evidence="2">alpha-L-rhamnosidase</fullName>
        <ecNumber evidence="2">3.2.1.40</ecNumber>
    </recommendedName>
</protein>
<dbReference type="PANTHER" id="PTHR33307">
    <property type="entry name" value="ALPHA-RHAMNOSIDASE (EUROFUNG)"/>
    <property type="match status" value="1"/>
</dbReference>
<feature type="domain" description="Alpha-L-rhamnosidase C-terminal" evidence="5">
    <location>
        <begin position="266"/>
        <end position="339"/>
    </location>
</feature>
<evidence type="ECO:0000259" key="4">
    <source>
        <dbReference type="Pfam" id="PF17389"/>
    </source>
</evidence>
<dbReference type="EMBL" id="CP002360">
    <property type="protein sequence ID" value="AEE96391.1"/>
    <property type="molecule type" value="Genomic_DNA"/>
</dbReference>
<dbReference type="eggNOG" id="COG3408">
    <property type="taxonomic scope" value="Bacteria"/>
</dbReference>
<dbReference type="Gene3D" id="2.60.420.10">
    <property type="entry name" value="Maltose phosphorylase, domain 3"/>
    <property type="match status" value="1"/>
</dbReference>
<dbReference type="Gene3D" id="2.60.40.10">
    <property type="entry name" value="Immunoglobulins"/>
    <property type="match status" value="1"/>
</dbReference>
<feature type="domain" description="Alpha-L-rhamnosidase six-hairpin glycosidase" evidence="4">
    <location>
        <begin position="165"/>
        <end position="263"/>
    </location>
</feature>
<dbReference type="PANTHER" id="PTHR33307:SF6">
    <property type="entry name" value="ALPHA-RHAMNOSIDASE (EUROFUNG)-RELATED"/>
    <property type="match status" value="1"/>
</dbReference>
<accession>F3ZW11</accession>
<reference evidence="6 7" key="2">
    <citation type="journal article" date="2011" name="Stand. Genomic Sci.">
        <title>Complete genome sequence of Mahella australiensis type strain (50-1 BON).</title>
        <authorList>
            <person name="Sikorski J."/>
            <person name="Teshima H."/>
            <person name="Nolan M."/>
            <person name="Lucas S."/>
            <person name="Hammon N."/>
            <person name="Deshpande S."/>
            <person name="Cheng J.F."/>
            <person name="Pitluck S."/>
            <person name="Liolios K."/>
            <person name="Pagani I."/>
            <person name="Ivanova N."/>
            <person name="Huntemann M."/>
            <person name="Mavromatis K."/>
            <person name="Ovchinikova G."/>
            <person name="Pati A."/>
            <person name="Tapia R."/>
            <person name="Han C."/>
            <person name="Goodwin L."/>
            <person name="Chen A."/>
            <person name="Palaniappan K."/>
            <person name="Land M."/>
            <person name="Hauser L."/>
            <person name="Ngatchou-Djao O.D."/>
            <person name="Rohde M."/>
            <person name="Pukall R."/>
            <person name="Spring S."/>
            <person name="Abt B."/>
            <person name="Goker M."/>
            <person name="Detter J.C."/>
            <person name="Woyke T."/>
            <person name="Bristow J."/>
            <person name="Markowitz V."/>
            <person name="Hugenholtz P."/>
            <person name="Eisen J.A."/>
            <person name="Kyrpides N.C."/>
            <person name="Klenk H.P."/>
            <person name="Lapidus A."/>
        </authorList>
    </citation>
    <scope>NUCLEOTIDE SEQUENCE [LARGE SCALE GENOMIC DNA]</scope>
    <source>
        <strain evidence="7">DSM 15567 / CIP 107919 / 50-1 BON</strain>
    </source>
</reference>
<keyword evidence="7" id="KW-1185">Reference proteome</keyword>
<keyword evidence="3" id="KW-0378">Hydrolase</keyword>
<dbReference type="HOGENOM" id="CLU_729193_0_0_9"/>
<evidence type="ECO:0000313" key="6">
    <source>
        <dbReference type="EMBL" id="AEE96391.1"/>
    </source>
</evidence>
<dbReference type="SUPFAM" id="SSF48208">
    <property type="entry name" value="Six-hairpin glycosidases"/>
    <property type="match status" value="1"/>
</dbReference>
<sequence length="379" mass="42850">MAAKIMPVDLKCEYAVNPLGIDVSSPCLSWVLESHARKQAQTAYQILVATNLELLGEDIGDLWNSGKIASDESIHIAYEGKALKSYQRCFWKVRVWDSDGNLSEWSEPVFWEMGILYAHEWASKWIAADLSFSQTAPLFRKKFRLDYDVSKARAYTCGLGYYGYEEAVAASLARDVLDKHSGHHSTGITGSRHLYWALGFYGYGDIVQTILHQTTYPSIGHLFSLGATTFWETWGEHDIDEKWGPRSLNHPMQGGLDAWFYQGIAGINSIAEEPGFKHIVLRPQLIRDLTFAKAEYESIRGKIVSEWRRRKDIFEWKVSIPANTTATVYIPTTDFAHITESGIPIEQAEGVLSLETEDKYSLLRIGSGTYNFEVLLDTI</sequence>
<reference evidence="7" key="1">
    <citation type="submission" date="2010-11" db="EMBL/GenBank/DDBJ databases">
        <title>The complete genome of Mahella australiensis DSM 15567.</title>
        <authorList>
            <consortium name="US DOE Joint Genome Institute (JGI-PGF)"/>
            <person name="Lucas S."/>
            <person name="Copeland A."/>
            <person name="Lapidus A."/>
            <person name="Bruce D."/>
            <person name="Goodwin L."/>
            <person name="Pitluck S."/>
            <person name="Kyrpides N."/>
            <person name="Mavromatis K."/>
            <person name="Pagani I."/>
            <person name="Ivanova N."/>
            <person name="Teshima H."/>
            <person name="Brettin T."/>
            <person name="Detter J.C."/>
            <person name="Han C."/>
            <person name="Tapia R."/>
            <person name="Land M."/>
            <person name="Hauser L."/>
            <person name="Markowitz V."/>
            <person name="Cheng J.-F."/>
            <person name="Hugenholtz P."/>
            <person name="Woyke T."/>
            <person name="Wu D."/>
            <person name="Spring S."/>
            <person name="Pukall R."/>
            <person name="Steenblock K."/>
            <person name="Schneider S."/>
            <person name="Klenk H.-P."/>
            <person name="Eisen J.A."/>
        </authorList>
    </citation>
    <scope>NUCLEOTIDE SEQUENCE [LARGE SCALE GENOMIC DNA]</scope>
    <source>
        <strain evidence="7">DSM 15567 / CIP 107919 / 50-1 BON</strain>
    </source>
</reference>
<evidence type="ECO:0000259" key="5">
    <source>
        <dbReference type="Pfam" id="PF17390"/>
    </source>
</evidence>
<dbReference type="InterPro" id="IPR016007">
    <property type="entry name" value="Alpha_rhamnosid"/>
</dbReference>
<proteinExistence type="predicted"/>